<dbReference type="Gene3D" id="1.20.1330.10">
    <property type="entry name" value="f41 fragment of flagellin, N-terminal domain"/>
    <property type="match status" value="1"/>
</dbReference>
<dbReference type="Pfam" id="PF00700">
    <property type="entry name" value="Flagellin_C"/>
    <property type="match status" value="1"/>
</dbReference>
<dbReference type="InterPro" id="IPR001492">
    <property type="entry name" value="Flagellin"/>
</dbReference>
<keyword evidence="7" id="KW-0282">Flagellum</keyword>
<evidence type="ECO:0000256" key="3">
    <source>
        <dbReference type="ARBA" id="ARBA00023143"/>
    </source>
</evidence>
<keyword evidence="8" id="KW-1185">Reference proteome</keyword>
<evidence type="ECO:0000259" key="6">
    <source>
        <dbReference type="Pfam" id="PF00700"/>
    </source>
</evidence>
<evidence type="ECO:0000256" key="1">
    <source>
        <dbReference type="ARBA" id="ARBA00004365"/>
    </source>
</evidence>
<dbReference type="InterPro" id="IPR046358">
    <property type="entry name" value="Flagellin_C"/>
</dbReference>
<organism evidence="7 8">
    <name type="scientific">Pedococcus aerophilus</name>
    <dbReference type="NCBI Taxonomy" id="436356"/>
    <lineage>
        <taxon>Bacteria</taxon>
        <taxon>Bacillati</taxon>
        <taxon>Actinomycetota</taxon>
        <taxon>Actinomycetes</taxon>
        <taxon>Micrococcales</taxon>
        <taxon>Intrasporangiaceae</taxon>
        <taxon>Pedococcus</taxon>
    </lineage>
</organism>
<accession>A0ABN3UMK6</accession>
<dbReference type="EMBL" id="BAAARN010000001">
    <property type="protein sequence ID" value="GAA2735708.1"/>
    <property type="molecule type" value="Genomic_DNA"/>
</dbReference>
<feature type="region of interest" description="Disordered" evidence="4">
    <location>
        <begin position="26"/>
        <end position="45"/>
    </location>
</feature>
<keyword evidence="7" id="KW-0966">Cell projection</keyword>
<comment type="similarity">
    <text evidence="2">Belongs to the bacterial flagellin family.</text>
</comment>
<evidence type="ECO:0000256" key="2">
    <source>
        <dbReference type="ARBA" id="ARBA00005709"/>
    </source>
</evidence>
<dbReference type="PANTHER" id="PTHR42792:SF1">
    <property type="entry name" value="FLAGELLAR HOOK-ASSOCIATED PROTEIN 3"/>
    <property type="match status" value="1"/>
</dbReference>
<dbReference type="Proteomes" id="UP001501326">
    <property type="component" value="Unassembled WGS sequence"/>
</dbReference>
<evidence type="ECO:0000313" key="8">
    <source>
        <dbReference type="Proteomes" id="UP001501326"/>
    </source>
</evidence>
<dbReference type="InterPro" id="IPR013384">
    <property type="entry name" value="Flagell_FlgL"/>
</dbReference>
<keyword evidence="7" id="KW-0969">Cilium</keyword>
<feature type="domain" description="Flagellin N-terminal" evidence="5">
    <location>
        <begin position="14"/>
        <end position="140"/>
    </location>
</feature>
<protein>
    <submittedName>
        <fullName evidence="7">Flagellar hook-associated protein FlgL</fullName>
    </submittedName>
</protein>
<comment type="subcellular location">
    <subcellularLocation>
        <location evidence="1">Bacterial flagellum</location>
    </subcellularLocation>
</comment>
<dbReference type="SUPFAM" id="SSF64518">
    <property type="entry name" value="Phase 1 flagellin"/>
    <property type="match status" value="1"/>
</dbReference>
<dbReference type="Pfam" id="PF00669">
    <property type="entry name" value="Flagellin_N"/>
    <property type="match status" value="1"/>
</dbReference>
<dbReference type="InterPro" id="IPR001029">
    <property type="entry name" value="Flagellin_N"/>
</dbReference>
<name>A0ABN3UMK6_9MICO</name>
<gene>
    <name evidence="7" type="primary">flgL</name>
    <name evidence="7" type="ORF">GCM10009867_18680</name>
</gene>
<sequence length="302" mass="31472">MTRVTPATLNSGVMAGLQSSLSRLQQTQEQLSSGRRLSRPSDSPVDTVAAMQLRAERKQADQLSRNIDDGMAWLNTSDQALSQTSTVLNRVRTLVLAGANSTNGPEERRAMAAEVDQLREAVLGIANTQYLGRPVFAGTQDTAVAFDPTTGAYAGNTQTVKRTVSPDAASGTLAVSVTGDQAFTTLLADPAAPSGQGLLARISSALRSGDLSALGTSLTQLDRASEAVRSTQTTVGARTNRLLATQAGGEVRADAVAAKLASVEGIDLAKTITDLTLQQTAYQAALGAAAKVVQPSLMDFLR</sequence>
<comment type="caution">
    <text evidence="7">The sequence shown here is derived from an EMBL/GenBank/DDBJ whole genome shotgun (WGS) entry which is preliminary data.</text>
</comment>
<evidence type="ECO:0000256" key="4">
    <source>
        <dbReference type="SAM" id="MobiDB-lite"/>
    </source>
</evidence>
<dbReference type="PANTHER" id="PTHR42792">
    <property type="entry name" value="FLAGELLIN"/>
    <property type="match status" value="1"/>
</dbReference>
<dbReference type="RefSeq" id="WP_344192442.1">
    <property type="nucleotide sequence ID" value="NZ_BAAARN010000001.1"/>
</dbReference>
<evidence type="ECO:0000259" key="5">
    <source>
        <dbReference type="Pfam" id="PF00669"/>
    </source>
</evidence>
<feature type="domain" description="Flagellin C-terminal" evidence="6">
    <location>
        <begin position="219"/>
        <end position="301"/>
    </location>
</feature>
<keyword evidence="3" id="KW-0975">Bacterial flagellum</keyword>
<proteinExistence type="inferred from homology"/>
<reference evidence="7 8" key="1">
    <citation type="journal article" date="2019" name="Int. J. Syst. Evol. Microbiol.">
        <title>The Global Catalogue of Microorganisms (GCM) 10K type strain sequencing project: providing services to taxonomists for standard genome sequencing and annotation.</title>
        <authorList>
            <consortium name="The Broad Institute Genomics Platform"/>
            <consortium name="The Broad Institute Genome Sequencing Center for Infectious Disease"/>
            <person name="Wu L."/>
            <person name="Ma J."/>
        </authorList>
    </citation>
    <scope>NUCLEOTIDE SEQUENCE [LARGE SCALE GENOMIC DNA]</scope>
    <source>
        <strain evidence="7 8">JCM 16378</strain>
    </source>
</reference>
<evidence type="ECO:0000313" key="7">
    <source>
        <dbReference type="EMBL" id="GAA2735708.1"/>
    </source>
</evidence>
<dbReference type="NCBIfam" id="TIGR02550">
    <property type="entry name" value="flagell_flgL"/>
    <property type="match status" value="1"/>
</dbReference>